<keyword evidence="3" id="KW-1185">Reference proteome</keyword>
<dbReference type="InterPro" id="IPR041588">
    <property type="entry name" value="Integrase_H2C2"/>
</dbReference>
<evidence type="ECO:0000313" key="2">
    <source>
        <dbReference type="EMBL" id="KAJ3779807.1"/>
    </source>
</evidence>
<evidence type="ECO:0000259" key="1">
    <source>
        <dbReference type="Pfam" id="PF17921"/>
    </source>
</evidence>
<dbReference type="Gene3D" id="1.10.340.70">
    <property type="match status" value="1"/>
</dbReference>
<name>A0AA38NH71_9AGAR</name>
<comment type="caution">
    <text evidence="2">The sequence shown here is derived from an EMBL/GenBank/DDBJ whole genome shotgun (WGS) entry which is preliminary data.</text>
</comment>
<accession>A0AA38NH71</accession>
<protein>
    <recommendedName>
        <fullName evidence="1">Integrase zinc-binding domain-containing protein</fullName>
    </recommendedName>
</protein>
<dbReference type="AlphaFoldDB" id="A0AA38NH71"/>
<evidence type="ECO:0000313" key="3">
    <source>
        <dbReference type="Proteomes" id="UP001163798"/>
    </source>
</evidence>
<dbReference type="EMBL" id="MU794191">
    <property type="protein sequence ID" value="KAJ3779807.1"/>
    <property type="molecule type" value="Genomic_DNA"/>
</dbReference>
<dbReference type="Proteomes" id="UP001163798">
    <property type="component" value="Unassembled WGS sequence"/>
</dbReference>
<reference evidence="2" key="1">
    <citation type="submission" date="2022-08" db="EMBL/GenBank/DDBJ databases">
        <authorList>
            <consortium name="DOE Joint Genome Institute"/>
            <person name="Min B."/>
            <person name="Riley R."/>
            <person name="Sierra-Patev S."/>
            <person name="Naranjo-Ortiz M."/>
            <person name="Looney B."/>
            <person name="Konkel Z."/>
            <person name="Slot J.C."/>
            <person name="Sakamoto Y."/>
            <person name="Steenwyk J.L."/>
            <person name="Rokas A."/>
            <person name="Carro J."/>
            <person name="Camarero S."/>
            <person name="Ferreira P."/>
            <person name="Molpeceres G."/>
            <person name="Ruiz-Duenas F.J."/>
            <person name="Serrano A."/>
            <person name="Henrissat B."/>
            <person name="Drula E."/>
            <person name="Hughes K.W."/>
            <person name="Mata J.L."/>
            <person name="Ishikawa N.K."/>
            <person name="Vargas-Isla R."/>
            <person name="Ushijima S."/>
            <person name="Smith C.A."/>
            <person name="Ahrendt S."/>
            <person name="Andreopoulos W."/>
            <person name="He G."/>
            <person name="Labutti K."/>
            <person name="Lipzen A."/>
            <person name="Ng V."/>
            <person name="Sandor L."/>
            <person name="Barry K."/>
            <person name="Martinez A.T."/>
            <person name="Xiao Y."/>
            <person name="Gibbons J.G."/>
            <person name="Terashima K."/>
            <person name="Hibbett D.S."/>
            <person name="Grigoriev I.V."/>
        </authorList>
    </citation>
    <scope>NUCLEOTIDE SEQUENCE</scope>
    <source>
        <strain evidence="2">TFB10291</strain>
    </source>
</reference>
<dbReference type="Pfam" id="PF17921">
    <property type="entry name" value="Integrase_H2C2"/>
    <property type="match status" value="1"/>
</dbReference>
<proteinExistence type="predicted"/>
<feature type="non-terminal residue" evidence="2">
    <location>
        <position position="1"/>
    </location>
</feature>
<feature type="domain" description="Integrase zinc-binding" evidence="1">
    <location>
        <begin position="4"/>
        <end position="53"/>
    </location>
</feature>
<gene>
    <name evidence="2" type="ORF">GGU10DRAFT_280265</name>
</gene>
<sequence length="118" mass="13960">RRIPIMIEAHEKTGHKGIWATNSSIHERFWWPRIIDDVKWFIKTCHICQLRQTEKLRIPPVVAQPLTLFAKCYMDVMEMPKSGGFKYIYRSRSLLIICIPRVSKTPSTNWGSNRKLDF</sequence>
<organism evidence="2 3">
    <name type="scientific">Lentinula aff. detonsa</name>
    <dbReference type="NCBI Taxonomy" id="2804958"/>
    <lineage>
        <taxon>Eukaryota</taxon>
        <taxon>Fungi</taxon>
        <taxon>Dikarya</taxon>
        <taxon>Basidiomycota</taxon>
        <taxon>Agaricomycotina</taxon>
        <taxon>Agaricomycetes</taxon>
        <taxon>Agaricomycetidae</taxon>
        <taxon>Agaricales</taxon>
        <taxon>Marasmiineae</taxon>
        <taxon>Omphalotaceae</taxon>
        <taxon>Lentinula</taxon>
    </lineage>
</organism>